<dbReference type="PANTHER" id="PTHR34406">
    <property type="entry name" value="PROTEIN YCEI"/>
    <property type="match status" value="1"/>
</dbReference>
<proteinExistence type="predicted"/>
<gene>
    <name evidence="3" type="ORF">GA0061102_102471</name>
</gene>
<dbReference type="STRING" id="411945.GA0061102_102471"/>
<dbReference type="PANTHER" id="PTHR34406:SF1">
    <property type="entry name" value="PROTEIN YCEI"/>
    <property type="match status" value="1"/>
</dbReference>
<feature type="domain" description="Lipid/polyisoprenoid-binding YceI-like" evidence="2">
    <location>
        <begin position="43"/>
        <end position="207"/>
    </location>
</feature>
<keyword evidence="4" id="KW-1185">Reference proteome</keyword>
<dbReference type="Pfam" id="PF04264">
    <property type="entry name" value="YceI"/>
    <property type="match status" value="1"/>
</dbReference>
<accession>A0A1C3W7T4</accession>
<dbReference type="SUPFAM" id="SSF101874">
    <property type="entry name" value="YceI-like"/>
    <property type="match status" value="1"/>
</dbReference>
<evidence type="ECO:0000313" key="3">
    <source>
        <dbReference type="EMBL" id="SCB36119.1"/>
    </source>
</evidence>
<protein>
    <submittedName>
        <fullName evidence="3">Polyisoprenoid-binding protein YceI</fullName>
    </submittedName>
</protein>
<keyword evidence="1" id="KW-0732">Signal</keyword>
<dbReference type="AlphaFoldDB" id="A0A1C3W7T4"/>
<evidence type="ECO:0000313" key="4">
    <source>
        <dbReference type="Proteomes" id="UP000199435"/>
    </source>
</evidence>
<dbReference type="SMART" id="SM00867">
    <property type="entry name" value="YceI"/>
    <property type="match status" value="1"/>
</dbReference>
<organism evidence="3 4">
    <name type="scientific">Rhizobium miluonense</name>
    <dbReference type="NCBI Taxonomy" id="411945"/>
    <lineage>
        <taxon>Bacteria</taxon>
        <taxon>Pseudomonadati</taxon>
        <taxon>Pseudomonadota</taxon>
        <taxon>Alphaproteobacteria</taxon>
        <taxon>Hyphomicrobiales</taxon>
        <taxon>Rhizobiaceae</taxon>
        <taxon>Rhizobium/Agrobacterium group</taxon>
        <taxon>Rhizobium</taxon>
    </lineage>
</organism>
<evidence type="ECO:0000259" key="2">
    <source>
        <dbReference type="SMART" id="SM00867"/>
    </source>
</evidence>
<sequence length="210" mass="22091">MPMKIDLPTTVAVVALLAMTTTTFPAAAQQISSPDPKAVKAGTYQIEPYHTQVSFSLSHFGFTNFSGFLSGASGTLKLDPMAVSASKLDVSIPVSSILTTAQPLDDQLKQGQWFDVAKYPNATFTSTKVTPAGKDGATITGNLTLHGVTKPVTLKTHLVGSGTDPLSKSFNVGFEAVGTIKRGDFGIKQYLPLVGDDVTLKIAGAFVLQQ</sequence>
<dbReference type="InterPro" id="IPR007372">
    <property type="entry name" value="Lipid/polyisoprenoid-bd_YceI"/>
</dbReference>
<evidence type="ECO:0000256" key="1">
    <source>
        <dbReference type="SAM" id="SignalP"/>
    </source>
</evidence>
<dbReference type="EMBL" id="FMAH01000024">
    <property type="protein sequence ID" value="SCB36119.1"/>
    <property type="molecule type" value="Genomic_DNA"/>
</dbReference>
<reference evidence="4" key="1">
    <citation type="submission" date="2016-08" db="EMBL/GenBank/DDBJ databases">
        <authorList>
            <person name="Varghese N."/>
            <person name="Submissions Spin"/>
        </authorList>
    </citation>
    <scope>NUCLEOTIDE SEQUENCE [LARGE SCALE GENOMIC DNA]</scope>
    <source>
        <strain evidence="4">HAMBI 2971</strain>
    </source>
</reference>
<dbReference type="Gene3D" id="2.40.128.110">
    <property type="entry name" value="Lipid/polyisoprenoid-binding, YceI-like"/>
    <property type="match status" value="1"/>
</dbReference>
<name>A0A1C3W7T4_9HYPH</name>
<feature type="signal peptide" evidence="1">
    <location>
        <begin position="1"/>
        <end position="28"/>
    </location>
</feature>
<dbReference type="InterPro" id="IPR036761">
    <property type="entry name" value="TTHA0802/YceI-like_sf"/>
</dbReference>
<dbReference type="Proteomes" id="UP000199435">
    <property type="component" value="Unassembled WGS sequence"/>
</dbReference>
<feature type="chain" id="PRO_5008685229" evidence="1">
    <location>
        <begin position="29"/>
        <end position="210"/>
    </location>
</feature>
<dbReference type="RefSeq" id="WP_245298063.1">
    <property type="nucleotide sequence ID" value="NZ_FMAH01000024.1"/>
</dbReference>